<gene>
    <name evidence="1" type="ORF">LCGC14_1286670</name>
</gene>
<dbReference type="AlphaFoldDB" id="A0A0F9NWL9"/>
<evidence type="ECO:0000313" key="1">
    <source>
        <dbReference type="EMBL" id="KKM85672.1"/>
    </source>
</evidence>
<sequence>MSNHWMPATLLVLSLAPYSGAGAQDGLYSLGAVGGARAYSGHEIKIGEKRFTLRGVTCPDPTTEDGKRTKALANTFLRMHGTMRCESTDGSGDCMKRSSDGIRILSKVMLKTGLCWAGEA</sequence>
<protein>
    <submittedName>
        <fullName evidence="1">Uncharacterized protein</fullName>
    </submittedName>
</protein>
<proteinExistence type="predicted"/>
<organism evidence="1">
    <name type="scientific">marine sediment metagenome</name>
    <dbReference type="NCBI Taxonomy" id="412755"/>
    <lineage>
        <taxon>unclassified sequences</taxon>
        <taxon>metagenomes</taxon>
        <taxon>ecological metagenomes</taxon>
    </lineage>
</organism>
<dbReference type="EMBL" id="LAZR01007373">
    <property type="protein sequence ID" value="KKM85672.1"/>
    <property type="molecule type" value="Genomic_DNA"/>
</dbReference>
<comment type="caution">
    <text evidence="1">The sequence shown here is derived from an EMBL/GenBank/DDBJ whole genome shotgun (WGS) entry which is preliminary data.</text>
</comment>
<name>A0A0F9NWL9_9ZZZZ</name>
<reference evidence="1" key="1">
    <citation type="journal article" date="2015" name="Nature">
        <title>Complex archaea that bridge the gap between prokaryotes and eukaryotes.</title>
        <authorList>
            <person name="Spang A."/>
            <person name="Saw J.H."/>
            <person name="Jorgensen S.L."/>
            <person name="Zaremba-Niedzwiedzka K."/>
            <person name="Martijn J."/>
            <person name="Lind A.E."/>
            <person name="van Eijk R."/>
            <person name="Schleper C."/>
            <person name="Guy L."/>
            <person name="Ettema T.J."/>
        </authorList>
    </citation>
    <scope>NUCLEOTIDE SEQUENCE</scope>
</reference>
<accession>A0A0F9NWL9</accession>